<protein>
    <recommendedName>
        <fullName evidence="4">F-box domain-containing protein</fullName>
    </recommendedName>
</protein>
<accession>A0A166D0S5</accession>
<dbReference type="EMBL" id="KV428071">
    <property type="protein sequence ID" value="KZT38028.1"/>
    <property type="molecule type" value="Genomic_DNA"/>
</dbReference>
<evidence type="ECO:0000313" key="2">
    <source>
        <dbReference type="EMBL" id="KZT38028.1"/>
    </source>
</evidence>
<evidence type="ECO:0000256" key="1">
    <source>
        <dbReference type="SAM" id="MobiDB-lite"/>
    </source>
</evidence>
<proteinExistence type="predicted"/>
<dbReference type="AlphaFoldDB" id="A0A166D0S5"/>
<feature type="region of interest" description="Disordered" evidence="1">
    <location>
        <begin position="110"/>
        <end position="152"/>
    </location>
</feature>
<gene>
    <name evidence="2" type="ORF">SISSUDRAFT_1129123</name>
</gene>
<organism evidence="2 3">
    <name type="scientific">Sistotremastrum suecicum HHB10207 ss-3</name>
    <dbReference type="NCBI Taxonomy" id="1314776"/>
    <lineage>
        <taxon>Eukaryota</taxon>
        <taxon>Fungi</taxon>
        <taxon>Dikarya</taxon>
        <taxon>Basidiomycota</taxon>
        <taxon>Agaricomycotina</taxon>
        <taxon>Agaricomycetes</taxon>
        <taxon>Sistotremastrales</taxon>
        <taxon>Sistotremastraceae</taxon>
        <taxon>Sistotremastrum</taxon>
    </lineage>
</organism>
<keyword evidence="3" id="KW-1185">Reference proteome</keyword>
<feature type="compositionally biased region" description="Basic and acidic residues" evidence="1">
    <location>
        <begin position="143"/>
        <end position="152"/>
    </location>
</feature>
<reference evidence="2 3" key="1">
    <citation type="journal article" date="2016" name="Mol. Biol. Evol.">
        <title>Comparative Genomics of Early-Diverging Mushroom-Forming Fungi Provides Insights into the Origins of Lignocellulose Decay Capabilities.</title>
        <authorList>
            <person name="Nagy L.G."/>
            <person name="Riley R."/>
            <person name="Tritt A."/>
            <person name="Adam C."/>
            <person name="Daum C."/>
            <person name="Floudas D."/>
            <person name="Sun H."/>
            <person name="Yadav J.S."/>
            <person name="Pangilinan J."/>
            <person name="Larsson K.H."/>
            <person name="Matsuura K."/>
            <person name="Barry K."/>
            <person name="Labutti K."/>
            <person name="Kuo R."/>
            <person name="Ohm R.A."/>
            <person name="Bhattacharya S.S."/>
            <person name="Shirouzu T."/>
            <person name="Yoshinaga Y."/>
            <person name="Martin F.M."/>
            <person name="Grigoriev I.V."/>
            <person name="Hibbett D.S."/>
        </authorList>
    </citation>
    <scope>NUCLEOTIDE SEQUENCE [LARGE SCALE GENOMIC DNA]</scope>
    <source>
        <strain evidence="2 3">HHB10207 ss-3</strain>
    </source>
</reference>
<feature type="compositionally biased region" description="Acidic residues" evidence="1">
    <location>
        <begin position="112"/>
        <end position="130"/>
    </location>
</feature>
<name>A0A166D0S5_9AGAM</name>
<sequence length="574" mass="65015">MSQKIPEEIFHRILWDNFLVQREAHGFLHPRYHLHKDRQVRFYALPDFQNARLVCRKWNEWLQNDFTFWKHFCIKGDKSLEVAKVVIDRYPRRLFHIRLWMEHVPSSKFDDPVDGDTSSDEEVQENEAEGPEDHGEETNVAERSIDNESDVRAADAAHSRTLHASWIIEAFDFLSPLLKECETISLHLPTQAIQAAFMFWSRHGAPTCNLRHILIEAIDYNGRTEKDHVIYMNAPNRRHHKPQPPSLSPFFSSALLLESVSLINFYVPTGDDKDIGFDLRHLTQFSMIYNRQDAHILSPLKEDIEDELLIPLGSNKCVALTLDLGSSLCDVRSTDLRHLPSLERVTFGNGRFTIGSPPPPSDPSPSSPLDVNVKNLTLKNTILAVVLDQARGIPPKMDALLILLEDMPKLISLHLIDVHPVFPPDSHVDAGPYIPCDSLYPQLKSLLVEGGSVTAEMIMTLLIQSPSLTNLTFTLNLPGLGPGNANMKTILTALATISETHKSIICPQLSRLQILIPDAGRDGHEAIVKTLSDVLTKFRAKRRAWAEAGRCSPMRVRYMPMTIFKQGYYEALMV</sequence>
<dbReference type="Proteomes" id="UP000076798">
    <property type="component" value="Unassembled WGS sequence"/>
</dbReference>
<evidence type="ECO:0008006" key="4">
    <source>
        <dbReference type="Google" id="ProtNLM"/>
    </source>
</evidence>
<evidence type="ECO:0000313" key="3">
    <source>
        <dbReference type="Proteomes" id="UP000076798"/>
    </source>
</evidence>